<evidence type="ECO:0000256" key="7">
    <source>
        <dbReference type="ARBA" id="ARBA00022989"/>
    </source>
</evidence>
<dbReference type="GO" id="GO:0015627">
    <property type="term" value="C:type II protein secretion system complex"/>
    <property type="evidence" value="ECO:0007669"/>
    <property type="project" value="InterPro"/>
</dbReference>
<dbReference type="PRINTS" id="PR00885">
    <property type="entry name" value="BCTERIALGSPH"/>
</dbReference>
<name>A0A379ZUR7_9GAMM</name>
<comment type="subcellular location">
    <subcellularLocation>
        <location evidence="1">Cell inner membrane</location>
        <topology evidence="1">Single-pass membrane protein</topology>
    </subcellularLocation>
</comment>
<dbReference type="PROSITE" id="PS00409">
    <property type="entry name" value="PROKAR_NTER_METHYL"/>
    <property type="match status" value="1"/>
</dbReference>
<dbReference type="InterPro" id="IPR012902">
    <property type="entry name" value="N_methyl_site"/>
</dbReference>
<keyword evidence="6 10" id="KW-0812">Transmembrane</keyword>
<dbReference type="GO" id="GO:0005886">
    <property type="term" value="C:plasma membrane"/>
    <property type="evidence" value="ECO:0007669"/>
    <property type="project" value="UniProtKB-SubCell"/>
</dbReference>
<protein>
    <recommendedName>
        <fullName evidence="2">Type II secretion system protein H</fullName>
    </recommendedName>
    <alternativeName>
        <fullName evidence="9">General secretion pathway protein H</fullName>
    </alternativeName>
</protein>
<dbReference type="InterPro" id="IPR049875">
    <property type="entry name" value="TypeII_GspH"/>
</dbReference>
<evidence type="ECO:0000256" key="3">
    <source>
        <dbReference type="ARBA" id="ARBA00022475"/>
    </source>
</evidence>
<evidence type="ECO:0000256" key="1">
    <source>
        <dbReference type="ARBA" id="ARBA00004377"/>
    </source>
</evidence>
<evidence type="ECO:0000256" key="8">
    <source>
        <dbReference type="ARBA" id="ARBA00023136"/>
    </source>
</evidence>
<dbReference type="SUPFAM" id="SSF54523">
    <property type="entry name" value="Pili subunits"/>
    <property type="match status" value="1"/>
</dbReference>
<dbReference type="EMBL" id="UGYN01000002">
    <property type="protein sequence ID" value="SUI68734.1"/>
    <property type="molecule type" value="Genomic_DNA"/>
</dbReference>
<evidence type="ECO:0000256" key="4">
    <source>
        <dbReference type="ARBA" id="ARBA00022481"/>
    </source>
</evidence>
<dbReference type="NCBIfam" id="TIGR02532">
    <property type="entry name" value="IV_pilin_GFxxxE"/>
    <property type="match status" value="1"/>
</dbReference>
<dbReference type="Proteomes" id="UP000255529">
    <property type="component" value="Unassembled WGS sequence"/>
</dbReference>
<organism evidence="11 12">
    <name type="scientific">Serratia quinivorans</name>
    <dbReference type="NCBI Taxonomy" id="137545"/>
    <lineage>
        <taxon>Bacteria</taxon>
        <taxon>Pseudomonadati</taxon>
        <taxon>Pseudomonadota</taxon>
        <taxon>Gammaproteobacteria</taxon>
        <taxon>Enterobacterales</taxon>
        <taxon>Yersiniaceae</taxon>
        <taxon>Serratia</taxon>
    </lineage>
</organism>
<dbReference type="InterPro" id="IPR002416">
    <property type="entry name" value="T2SS_protein-GspH"/>
</dbReference>
<dbReference type="GO" id="GO:0015628">
    <property type="term" value="P:protein secretion by the type II secretion system"/>
    <property type="evidence" value="ECO:0007669"/>
    <property type="project" value="InterPro"/>
</dbReference>
<keyword evidence="8 10" id="KW-0472">Membrane</keyword>
<dbReference type="Pfam" id="PF07963">
    <property type="entry name" value="N_methyl"/>
    <property type="match status" value="1"/>
</dbReference>
<evidence type="ECO:0000256" key="10">
    <source>
        <dbReference type="SAM" id="Phobius"/>
    </source>
</evidence>
<keyword evidence="7 10" id="KW-1133">Transmembrane helix</keyword>
<reference evidence="11 12" key="1">
    <citation type="submission" date="2018-06" db="EMBL/GenBank/DDBJ databases">
        <authorList>
            <consortium name="Pathogen Informatics"/>
            <person name="Doyle S."/>
        </authorList>
    </citation>
    <scope>NUCLEOTIDE SEQUENCE [LARGE SCALE GENOMIC DNA]</scope>
    <source>
        <strain evidence="11 12">NCTC11544</strain>
    </source>
</reference>
<evidence type="ECO:0000256" key="6">
    <source>
        <dbReference type="ARBA" id="ARBA00022692"/>
    </source>
</evidence>
<dbReference type="RefSeq" id="WP_315899374.1">
    <property type="nucleotide sequence ID" value="NZ_CAMKUF010000003.1"/>
</dbReference>
<sequence length="188" mass="20497">MANGIAKTISPMAPSGRPHQRGFTLLEIMLVLVLIGLTGAMLVPHGRSERALFSTTMSTLILALDAAQQRAEQTGLPVGIAVSEQGWQRMIYRLRDRPEATEGWRADGVHTVILPETLSLSLRLELQEIALPSSLAPDVTPQLWFYPGGEMSVFTLRLRQGACERVLETSGYMSFSSGDESCDDAQAP</sequence>
<keyword evidence="3" id="KW-1003">Cell membrane</keyword>
<evidence type="ECO:0000256" key="2">
    <source>
        <dbReference type="ARBA" id="ARBA00021549"/>
    </source>
</evidence>
<evidence type="ECO:0000256" key="9">
    <source>
        <dbReference type="ARBA" id="ARBA00030775"/>
    </source>
</evidence>
<feature type="transmembrane region" description="Helical" evidence="10">
    <location>
        <begin position="22"/>
        <end position="43"/>
    </location>
</feature>
<evidence type="ECO:0000256" key="5">
    <source>
        <dbReference type="ARBA" id="ARBA00022519"/>
    </source>
</evidence>
<accession>A0A379ZUR7</accession>
<evidence type="ECO:0000313" key="12">
    <source>
        <dbReference type="Proteomes" id="UP000255529"/>
    </source>
</evidence>
<dbReference type="InterPro" id="IPR045584">
    <property type="entry name" value="Pilin-like"/>
</dbReference>
<keyword evidence="5" id="KW-0997">Cell inner membrane</keyword>
<dbReference type="Gene3D" id="3.55.40.10">
    <property type="entry name" value="minor pseudopilin epsh domain"/>
    <property type="match status" value="1"/>
</dbReference>
<evidence type="ECO:0000313" key="11">
    <source>
        <dbReference type="EMBL" id="SUI68734.1"/>
    </source>
</evidence>
<dbReference type="NCBIfam" id="TIGR01708">
    <property type="entry name" value="typeII_sec_gspH"/>
    <property type="match status" value="1"/>
</dbReference>
<keyword evidence="4" id="KW-0488">Methylation</keyword>
<proteinExistence type="predicted"/>
<gene>
    <name evidence="11" type="primary">gspH</name>
    <name evidence="11" type="ORF">NCTC11544_03005</name>
</gene>
<dbReference type="AlphaFoldDB" id="A0A379ZUR7"/>